<protein>
    <submittedName>
        <fullName evidence="5">GLOBIN domain-containing protein</fullName>
    </submittedName>
</protein>
<reference evidence="3 4" key="1">
    <citation type="submission" date="2018-11" db="EMBL/GenBank/DDBJ databases">
        <authorList>
            <consortium name="Pathogen Informatics"/>
        </authorList>
    </citation>
    <scope>NUCLEOTIDE SEQUENCE [LARGE SCALE GENOMIC DNA]</scope>
</reference>
<comment type="similarity">
    <text evidence="1">Belongs to the globin family.</text>
</comment>
<dbReference type="Pfam" id="PF00042">
    <property type="entry name" value="Globin"/>
    <property type="match status" value="1"/>
</dbReference>
<dbReference type="InterPro" id="IPR012292">
    <property type="entry name" value="Globin/Proto"/>
</dbReference>
<evidence type="ECO:0000256" key="1">
    <source>
        <dbReference type="RuleBase" id="RU000356"/>
    </source>
</evidence>
<keyword evidence="1" id="KW-0561">Oxygen transport</keyword>
<name>A0A183FV58_HELPZ</name>
<keyword evidence="1" id="KW-0479">Metal-binding</keyword>
<reference evidence="5" key="2">
    <citation type="submission" date="2019-09" db="UniProtKB">
        <authorList>
            <consortium name="WormBaseParasite"/>
        </authorList>
    </citation>
    <scope>IDENTIFICATION</scope>
</reference>
<evidence type="ECO:0000259" key="2">
    <source>
        <dbReference type="Pfam" id="PF00042"/>
    </source>
</evidence>
<evidence type="ECO:0000313" key="3">
    <source>
        <dbReference type="EMBL" id="VDO91093.1"/>
    </source>
</evidence>
<sequence length="192" mass="22097">MKSLLESSCPVASACFSSSPQSLSTTQSQVRTVADHARCLLSILDKIIDAEQDLEEVREMGARHFALKQEFGLSTAELDRFQEIFVEVILKQDGVRQSKEASRAWRVLICAVVDLFRDGFETQLRQFRRKHSFNAHTQYFENIERLDRTGGPDSAQLRNRVVRAHFLRSAITAVRIRSTEGLWMSRFEQKYL</sequence>
<dbReference type="GO" id="GO:0020037">
    <property type="term" value="F:heme binding"/>
    <property type="evidence" value="ECO:0007669"/>
    <property type="project" value="InterPro"/>
</dbReference>
<proteinExistence type="inferred from homology"/>
<keyword evidence="1" id="KW-0813">Transport</keyword>
<dbReference type="InterPro" id="IPR000971">
    <property type="entry name" value="Globin"/>
</dbReference>
<evidence type="ECO:0000313" key="4">
    <source>
        <dbReference type="Proteomes" id="UP000050761"/>
    </source>
</evidence>
<dbReference type="WBParaSite" id="HPBE_0001215001-mRNA-1">
    <property type="protein sequence ID" value="HPBE_0001215001-mRNA-1"/>
    <property type="gene ID" value="HPBE_0001215001"/>
</dbReference>
<dbReference type="SUPFAM" id="SSF46458">
    <property type="entry name" value="Globin-like"/>
    <property type="match status" value="1"/>
</dbReference>
<accession>A0A3P8AIL0</accession>
<organism evidence="4 5">
    <name type="scientific">Heligmosomoides polygyrus</name>
    <name type="common">Parasitic roundworm</name>
    <dbReference type="NCBI Taxonomy" id="6339"/>
    <lineage>
        <taxon>Eukaryota</taxon>
        <taxon>Metazoa</taxon>
        <taxon>Ecdysozoa</taxon>
        <taxon>Nematoda</taxon>
        <taxon>Chromadorea</taxon>
        <taxon>Rhabditida</taxon>
        <taxon>Rhabditina</taxon>
        <taxon>Rhabditomorpha</taxon>
        <taxon>Strongyloidea</taxon>
        <taxon>Heligmosomidae</taxon>
        <taxon>Heligmosomoides</taxon>
    </lineage>
</organism>
<keyword evidence="1" id="KW-0408">Iron</keyword>
<dbReference type="GO" id="GO:0005344">
    <property type="term" value="F:oxygen carrier activity"/>
    <property type="evidence" value="ECO:0007669"/>
    <property type="project" value="UniProtKB-KW"/>
</dbReference>
<keyword evidence="4" id="KW-1185">Reference proteome</keyword>
<gene>
    <name evidence="3" type="ORF">HPBE_LOCUS12151</name>
</gene>
<dbReference type="Proteomes" id="UP000050761">
    <property type="component" value="Unassembled WGS sequence"/>
</dbReference>
<keyword evidence="1" id="KW-0349">Heme</keyword>
<feature type="domain" description="Globin" evidence="2">
    <location>
        <begin position="31"/>
        <end position="114"/>
    </location>
</feature>
<dbReference type="Gene3D" id="1.10.490.10">
    <property type="entry name" value="Globins"/>
    <property type="match status" value="1"/>
</dbReference>
<dbReference type="InterPro" id="IPR044399">
    <property type="entry name" value="Mb-like_M"/>
</dbReference>
<evidence type="ECO:0000313" key="5">
    <source>
        <dbReference type="WBParaSite" id="HPBE_0001215001-mRNA-1"/>
    </source>
</evidence>
<dbReference type="EMBL" id="UZAH01027373">
    <property type="protein sequence ID" value="VDO91093.1"/>
    <property type="molecule type" value="Genomic_DNA"/>
</dbReference>
<dbReference type="OrthoDB" id="5859312at2759"/>
<dbReference type="InterPro" id="IPR009050">
    <property type="entry name" value="Globin-like_sf"/>
</dbReference>
<dbReference type="AlphaFoldDB" id="A0A183FV58"/>
<dbReference type="CDD" id="cd01040">
    <property type="entry name" value="Mb-like"/>
    <property type="match status" value="1"/>
</dbReference>
<dbReference type="GO" id="GO:0019825">
    <property type="term" value="F:oxygen binding"/>
    <property type="evidence" value="ECO:0007669"/>
    <property type="project" value="InterPro"/>
</dbReference>
<accession>A0A183FV58</accession>